<proteinExistence type="predicted"/>
<reference evidence="1" key="1">
    <citation type="journal article" date="2011" name="Acta Physiol. Plant.">
        <title>An investigation on the genetic background of Nostoc flagelliforme by similarity analysis of its partial genomic DNA and phylogenetic comparison of deduced related species.</title>
        <authorList>
            <person name="Gao X."/>
            <person name="Liu K."/>
            <person name="Qiu B.S."/>
        </authorList>
    </citation>
    <scope>NUCLEOTIDE SEQUENCE</scope>
    <source>
        <strain evidence="1">Sunitezuoqi</strain>
    </source>
</reference>
<dbReference type="InterPro" id="IPR047768">
    <property type="entry name" value="Tn5p-like"/>
</dbReference>
<gene>
    <name evidence="1" type="ORF">Nfla_8401</name>
</gene>
<dbReference type="Gene3D" id="3.90.350.10">
    <property type="entry name" value="Transposase Inhibitor Protein From Tn5, Chain A, domain 1"/>
    <property type="match status" value="1"/>
</dbReference>
<dbReference type="InterPro" id="IPR012337">
    <property type="entry name" value="RNaseH-like_sf"/>
</dbReference>
<dbReference type="AlphaFoldDB" id="E7DQB2"/>
<evidence type="ECO:0000313" key="1">
    <source>
        <dbReference type="EMBL" id="ADO19270.1"/>
    </source>
</evidence>
<organism evidence="1">
    <name type="scientific">Nostoc flagelliforme str. Sunitezuoqi</name>
    <dbReference type="NCBI Taxonomy" id="676037"/>
    <lineage>
        <taxon>Bacteria</taxon>
        <taxon>Bacillati</taxon>
        <taxon>Cyanobacteriota</taxon>
        <taxon>Cyanophyceae</taxon>
        <taxon>Nostocales</taxon>
        <taxon>Nostocaceae</taxon>
        <taxon>Nostoc</taxon>
    </lineage>
</organism>
<sequence>MPEAERGLILDITQAWKESLLQIASEVGEITITEKVRNPYFVGPPVEGSLFVGREDIMRHFLDYGSIVAKKEGYGPIGKGGNGLILHSALVIEPEKGQSIGLLWQKLWNREPKPKLQLDETLKQKKKRQAAARKEARNRPFEQKESYKWVEALTTIENLVSQQTRVIHVFDREGDITEVFDKTRQLQHTGVLVRAAHNRSLDSDSERLWSKLLAQPDFSRYLLD</sequence>
<dbReference type="PANTHER" id="PTHR37319">
    <property type="entry name" value="TRANSPOSASE"/>
    <property type="match status" value="1"/>
</dbReference>
<dbReference type="SUPFAM" id="SSF53098">
    <property type="entry name" value="Ribonuclease H-like"/>
    <property type="match status" value="1"/>
</dbReference>
<dbReference type="PANTHER" id="PTHR37319:SF1">
    <property type="entry name" value="TRANSPOSASE TN5 DIMERISATION DOMAIN-CONTAINING PROTEIN"/>
    <property type="match status" value="1"/>
</dbReference>
<protein>
    <submittedName>
        <fullName evidence="1">Putative transposase</fullName>
    </submittedName>
</protein>
<name>E7DQB2_9NOSO</name>
<dbReference type="EMBL" id="HQ291156">
    <property type="protein sequence ID" value="ADO19270.1"/>
    <property type="molecule type" value="Genomic_DNA"/>
</dbReference>
<accession>E7DQB2</accession>